<sequence length="296" mass="34135">MKDVPHYSLYGKSSAADAPHYLYIAHLEESLPKHNWEIHPHRHDQMHQLLVVEEGSVFLQVADWSAEEQGACILSVPAREVHGFRHHPGVRGHIITISEPFLMGAFAETERQAFPFLFTQPLLMRLREGSQEDQMLFSLVRQLVAEYENPQTGQACLLGAYLKILFVLLGRAAGHVQTPEQQFDAKITIYEQFLKLLEAHYRQHWSISRYAERLGMTESRLNRLCQRYTGQNALQIMHGRLVTEAKRKLMYANLSVNEVAYELGFKDPAYFSRFFNKSCGEPPSQFKARMRTQESS</sequence>
<keyword evidence="3" id="KW-0010">Activator</keyword>
<dbReference type="STRING" id="92487.SAMN02745130_00809"/>
<dbReference type="InterPro" id="IPR020449">
    <property type="entry name" value="Tscrpt_reg_AraC-type_HTH"/>
</dbReference>
<dbReference type="PANTHER" id="PTHR43280">
    <property type="entry name" value="ARAC-FAMILY TRANSCRIPTIONAL REGULATOR"/>
    <property type="match status" value="1"/>
</dbReference>
<dbReference type="EMBL" id="FUYB01000003">
    <property type="protein sequence ID" value="SKA71238.1"/>
    <property type="molecule type" value="Genomic_DNA"/>
</dbReference>
<dbReference type="Pfam" id="PF12833">
    <property type="entry name" value="HTH_18"/>
    <property type="match status" value="1"/>
</dbReference>
<evidence type="ECO:0000256" key="3">
    <source>
        <dbReference type="ARBA" id="ARBA00023159"/>
    </source>
</evidence>
<dbReference type="SUPFAM" id="SSF46689">
    <property type="entry name" value="Homeodomain-like"/>
    <property type="match status" value="1"/>
</dbReference>
<evidence type="ECO:0000259" key="5">
    <source>
        <dbReference type="PROSITE" id="PS01124"/>
    </source>
</evidence>
<evidence type="ECO:0000256" key="2">
    <source>
        <dbReference type="ARBA" id="ARBA00023125"/>
    </source>
</evidence>
<protein>
    <submittedName>
        <fullName evidence="6">AraC family transcriptional regulator, transcriptional activator of pobA</fullName>
    </submittedName>
</protein>
<keyword evidence="4" id="KW-0804">Transcription</keyword>
<feature type="domain" description="HTH araC/xylS-type" evidence="5">
    <location>
        <begin position="191"/>
        <end position="289"/>
    </location>
</feature>
<dbReference type="SMART" id="SM00342">
    <property type="entry name" value="HTH_ARAC"/>
    <property type="match status" value="1"/>
</dbReference>
<dbReference type="Pfam" id="PF02311">
    <property type="entry name" value="AraC_binding"/>
    <property type="match status" value="1"/>
</dbReference>
<name>A0A1T4W2F6_9GAMM</name>
<dbReference type="InterPro" id="IPR018060">
    <property type="entry name" value="HTH_AraC"/>
</dbReference>
<keyword evidence="2" id="KW-0238">DNA-binding</keyword>
<dbReference type="OrthoDB" id="9814125at2"/>
<dbReference type="SUPFAM" id="SSF51215">
    <property type="entry name" value="Regulatory protein AraC"/>
    <property type="match status" value="1"/>
</dbReference>
<dbReference type="InterPro" id="IPR037923">
    <property type="entry name" value="HTH-like"/>
</dbReference>
<dbReference type="PROSITE" id="PS01124">
    <property type="entry name" value="HTH_ARAC_FAMILY_2"/>
    <property type="match status" value="1"/>
</dbReference>
<evidence type="ECO:0000256" key="1">
    <source>
        <dbReference type="ARBA" id="ARBA00023015"/>
    </source>
</evidence>
<evidence type="ECO:0000313" key="7">
    <source>
        <dbReference type="Proteomes" id="UP000190460"/>
    </source>
</evidence>
<dbReference type="GO" id="GO:0043565">
    <property type="term" value="F:sequence-specific DNA binding"/>
    <property type="evidence" value="ECO:0007669"/>
    <property type="project" value="InterPro"/>
</dbReference>
<keyword evidence="1" id="KW-0805">Transcription regulation</keyword>
<dbReference type="InterPro" id="IPR003313">
    <property type="entry name" value="AraC-bd"/>
</dbReference>
<dbReference type="RefSeq" id="WP_078921304.1">
    <property type="nucleotide sequence ID" value="NZ_FUYB01000003.1"/>
</dbReference>
<proteinExistence type="predicted"/>
<dbReference type="GO" id="GO:0003700">
    <property type="term" value="F:DNA-binding transcription factor activity"/>
    <property type="evidence" value="ECO:0007669"/>
    <property type="project" value="InterPro"/>
</dbReference>
<gene>
    <name evidence="6" type="ORF">SAMN02745130_00809</name>
</gene>
<keyword evidence="7" id="KW-1185">Reference proteome</keyword>
<dbReference type="Proteomes" id="UP000190460">
    <property type="component" value="Unassembled WGS sequence"/>
</dbReference>
<dbReference type="PRINTS" id="PR00032">
    <property type="entry name" value="HTHARAC"/>
</dbReference>
<reference evidence="6 7" key="1">
    <citation type="submission" date="2017-02" db="EMBL/GenBank/DDBJ databases">
        <authorList>
            <person name="Peterson S.W."/>
        </authorList>
    </citation>
    <scope>NUCLEOTIDE SEQUENCE [LARGE SCALE GENOMIC DNA]</scope>
    <source>
        <strain evidence="6 7">ATCC 49788</strain>
    </source>
</reference>
<evidence type="ECO:0000256" key="4">
    <source>
        <dbReference type="ARBA" id="ARBA00023163"/>
    </source>
</evidence>
<dbReference type="Gene3D" id="1.10.10.60">
    <property type="entry name" value="Homeodomain-like"/>
    <property type="match status" value="1"/>
</dbReference>
<dbReference type="AlphaFoldDB" id="A0A1T4W2F6"/>
<dbReference type="PANTHER" id="PTHR43280:SF32">
    <property type="entry name" value="TRANSCRIPTIONAL REGULATORY PROTEIN"/>
    <property type="match status" value="1"/>
</dbReference>
<dbReference type="InterPro" id="IPR009057">
    <property type="entry name" value="Homeodomain-like_sf"/>
</dbReference>
<organism evidence="6 7">
    <name type="scientific">Thiothrix eikelboomii</name>
    <dbReference type="NCBI Taxonomy" id="92487"/>
    <lineage>
        <taxon>Bacteria</taxon>
        <taxon>Pseudomonadati</taxon>
        <taxon>Pseudomonadota</taxon>
        <taxon>Gammaproteobacteria</taxon>
        <taxon>Thiotrichales</taxon>
        <taxon>Thiotrichaceae</taxon>
        <taxon>Thiothrix</taxon>
    </lineage>
</organism>
<evidence type="ECO:0000313" key="6">
    <source>
        <dbReference type="EMBL" id="SKA71238.1"/>
    </source>
</evidence>
<accession>A0A1T4W2F6</accession>